<dbReference type="EMBL" id="KZ851873">
    <property type="protein sequence ID" value="RDK37118.1"/>
    <property type="molecule type" value="Genomic_DNA"/>
</dbReference>
<proteinExistence type="predicted"/>
<sequence>MMLTAVCRFPLLQRLHFLGIWSASRRPLIEKVAGQLAEDTKIVTDHRKTWKPIIGLQLFDARNPVGIYDPHMRAAIYHEYYLAWTRDLRDLPDPELLATAAPSHLGFLPRDYLHFLGELAWQIYMARYQTGLLLDKLMPPRKDSPGVGVDLYGDAVLNAMNPILKAVGRSAQPGNYSLRDRCQNPQRYDDLLQHCVLHFKECPRCRGYDAMTWQERVPAIGEAYEKKYTDCSCLNIISVYMILTSPDRLWWLADPTAEYTGPQEEWSALLC</sequence>
<name>A0A370P5G4_ASPPH</name>
<accession>A0A370P5G4</accession>
<protein>
    <submittedName>
        <fullName evidence="1">Uncharacterized protein</fullName>
    </submittedName>
</protein>
<evidence type="ECO:0000313" key="2">
    <source>
        <dbReference type="Proteomes" id="UP000254937"/>
    </source>
</evidence>
<reference evidence="1 2" key="1">
    <citation type="submission" date="2018-07" db="EMBL/GenBank/DDBJ databases">
        <title>Section-level genome sequencing of Aspergillus section Nigri to investigate inter- and intra-species variation.</title>
        <authorList>
            <consortium name="DOE Joint Genome Institute"/>
            <person name="Vesth T.C."/>
            <person name="Nybo J.L."/>
            <person name="Theobald S."/>
            <person name="Frisvad J.C."/>
            <person name="Larsen T.O."/>
            <person name="Nielsen K.F."/>
            <person name="Hoof J.B."/>
            <person name="Brandl J."/>
            <person name="Salamov A."/>
            <person name="Riley R."/>
            <person name="Gladden J.M."/>
            <person name="Phatale P."/>
            <person name="Nielsen M.T."/>
            <person name="Lyhne E.K."/>
            <person name="Kogle M.E."/>
            <person name="Strasser K."/>
            <person name="McDonnell E."/>
            <person name="Barry K."/>
            <person name="Clum A."/>
            <person name="Chen C."/>
            <person name="Nolan M."/>
            <person name="Sandor L."/>
            <person name="Kuo A."/>
            <person name="Lipzen A."/>
            <person name="Hainaut M."/>
            <person name="Drula E."/>
            <person name="Tsang A."/>
            <person name="Magnuson J.K."/>
            <person name="Henrissat B."/>
            <person name="Wiebenga A."/>
            <person name="Simmons B.A."/>
            <person name="Makela M.R."/>
            <person name="De vries R.P."/>
            <person name="Grigoriev I.V."/>
            <person name="Mortensen U.H."/>
            <person name="Baker S.E."/>
            <person name="Andersen M.R."/>
        </authorList>
    </citation>
    <scope>NUCLEOTIDE SEQUENCE [LARGE SCALE GENOMIC DNA]</scope>
    <source>
        <strain evidence="1 2">ATCC 13157</strain>
    </source>
</reference>
<dbReference type="AlphaFoldDB" id="A0A370P5G4"/>
<organism evidence="1 2">
    <name type="scientific">Aspergillus phoenicis ATCC 13157</name>
    <dbReference type="NCBI Taxonomy" id="1353007"/>
    <lineage>
        <taxon>Eukaryota</taxon>
        <taxon>Fungi</taxon>
        <taxon>Dikarya</taxon>
        <taxon>Ascomycota</taxon>
        <taxon>Pezizomycotina</taxon>
        <taxon>Eurotiomycetes</taxon>
        <taxon>Eurotiomycetidae</taxon>
        <taxon>Eurotiales</taxon>
        <taxon>Aspergillaceae</taxon>
        <taxon>Aspergillus</taxon>
    </lineage>
</organism>
<evidence type="ECO:0000313" key="1">
    <source>
        <dbReference type="EMBL" id="RDK37118.1"/>
    </source>
</evidence>
<gene>
    <name evidence="1" type="ORF">M752DRAFT_270999</name>
</gene>
<dbReference type="Proteomes" id="UP000254937">
    <property type="component" value="Unassembled WGS sequence"/>
</dbReference>
<keyword evidence="2" id="KW-1185">Reference proteome</keyword>